<name>A0A3S4EMM5_SALET</name>
<dbReference type="InterPro" id="IPR039445">
    <property type="entry name" value="DauR-like_HTH"/>
</dbReference>
<dbReference type="Pfam" id="PF08348">
    <property type="entry name" value="PAS_6"/>
    <property type="match status" value="1"/>
</dbReference>
<proteinExistence type="predicted"/>
<dbReference type="InterPro" id="IPR039446">
    <property type="entry name" value="DauR-like"/>
</dbReference>
<sequence length="268" mass="29947">MSRSLLTNETSELDLLDQRPFEQTDFDILKSYEAVVDGLAMLIGSHCEIVLHSLQDLKCSAIRIANGEHTGRKIGSPITDLALRMLHDMTGADSSVSKCYFTRAKSGVLMKSLTIAIRNREQRVIGLLCINMNLDVPFSQIMNTFIPPETPEVGSAVNFASSVEDLVTQTLEFTIEEVNADRNVSNNAKNRQIVLNLYEKGIFDIKDAINQVADRLNISKHTVYLYIRQFKSGDFQGKINNALCHYGHRAGIWHPAGQQRIAVRPRAA</sequence>
<dbReference type="InterPro" id="IPR013559">
    <property type="entry name" value="YheO"/>
</dbReference>
<feature type="domain" description="Transcriptional regulator DauR-like HTH" evidence="2">
    <location>
        <begin position="171"/>
        <end position="228"/>
    </location>
</feature>
<protein>
    <submittedName>
        <fullName evidence="3">YheO-like PAS domain protein</fullName>
    </submittedName>
</protein>
<dbReference type="Proteomes" id="UP000276345">
    <property type="component" value="Chromosome"/>
</dbReference>
<evidence type="ECO:0000313" key="3">
    <source>
        <dbReference type="EMBL" id="VEA02614.1"/>
    </source>
</evidence>
<evidence type="ECO:0000313" key="4">
    <source>
        <dbReference type="Proteomes" id="UP000276345"/>
    </source>
</evidence>
<gene>
    <name evidence="3" type="ORF">NCTC7406_00427</name>
</gene>
<dbReference type="EMBL" id="LR134142">
    <property type="protein sequence ID" value="VEA02614.1"/>
    <property type="molecule type" value="Genomic_DNA"/>
</dbReference>
<dbReference type="PANTHER" id="PTHR35568:SF1">
    <property type="entry name" value="TRANSCRIPTIONAL REGULATOR DAUR"/>
    <property type="match status" value="1"/>
</dbReference>
<evidence type="ECO:0000259" key="2">
    <source>
        <dbReference type="Pfam" id="PF13309"/>
    </source>
</evidence>
<accession>A0A3S4EMM5</accession>
<dbReference type="PANTHER" id="PTHR35568">
    <property type="entry name" value="TRANSCRIPTIONAL REGULATOR DAUR"/>
    <property type="match status" value="1"/>
</dbReference>
<evidence type="ECO:0000259" key="1">
    <source>
        <dbReference type="Pfam" id="PF08348"/>
    </source>
</evidence>
<reference evidence="3 4" key="1">
    <citation type="submission" date="2018-12" db="EMBL/GenBank/DDBJ databases">
        <authorList>
            <consortium name="Pathogen Informatics"/>
        </authorList>
    </citation>
    <scope>NUCLEOTIDE SEQUENCE [LARGE SCALE GENOMIC DNA]</scope>
    <source>
        <strain evidence="3 4">NCTC7406</strain>
    </source>
</reference>
<feature type="domain" description="YheO-like" evidence="1">
    <location>
        <begin position="29"/>
        <end position="137"/>
    </location>
</feature>
<dbReference type="Pfam" id="PF13309">
    <property type="entry name" value="HTH_22"/>
    <property type="match status" value="1"/>
</dbReference>
<organism evidence="3 4">
    <name type="scientific">Salmonella enterica subsp. enterica serovar Sanjuan</name>
    <dbReference type="NCBI Taxonomy" id="1160765"/>
    <lineage>
        <taxon>Bacteria</taxon>
        <taxon>Pseudomonadati</taxon>
        <taxon>Pseudomonadota</taxon>
        <taxon>Gammaproteobacteria</taxon>
        <taxon>Enterobacterales</taxon>
        <taxon>Enterobacteriaceae</taxon>
        <taxon>Salmonella</taxon>
    </lineage>
</organism>
<dbReference type="AlphaFoldDB" id="A0A3S4EMM5"/>